<sequence length="87" mass="9537">MDDLFHSCDFDGSGGIQFNEFIASNMGSPELEATFDTIVEAFLFLDKNGDGKLNKKDLVNALNDTSPWEKSPLRITKSRFSEGNGSG</sequence>
<dbReference type="InterPro" id="IPR011992">
    <property type="entry name" value="EF-hand-dom_pair"/>
</dbReference>
<comment type="caution">
    <text evidence="3">The sequence shown here is derived from an EMBL/GenBank/DDBJ whole genome shotgun (WGS) entry which is preliminary data.</text>
</comment>
<evidence type="ECO:0000259" key="2">
    <source>
        <dbReference type="PROSITE" id="PS50222"/>
    </source>
</evidence>
<dbReference type="Gene3D" id="1.10.238.10">
    <property type="entry name" value="EF-hand"/>
    <property type="match status" value="1"/>
</dbReference>
<feature type="domain" description="EF-hand" evidence="2">
    <location>
        <begin position="33"/>
        <end position="68"/>
    </location>
</feature>
<dbReference type="PROSITE" id="PS50222">
    <property type="entry name" value="EF_HAND_2"/>
    <property type="match status" value="2"/>
</dbReference>
<evidence type="ECO:0000313" key="3">
    <source>
        <dbReference type="EMBL" id="CAI0436813.1"/>
    </source>
</evidence>
<dbReference type="GO" id="GO:0005509">
    <property type="term" value="F:calcium ion binding"/>
    <property type="evidence" value="ECO:0007669"/>
    <property type="project" value="InterPro"/>
</dbReference>
<reference evidence="3" key="1">
    <citation type="submission" date="2022-08" db="EMBL/GenBank/DDBJ databases">
        <authorList>
            <person name="Gutierrez-Valencia J."/>
        </authorList>
    </citation>
    <scope>NUCLEOTIDE SEQUENCE</scope>
</reference>
<dbReference type="SUPFAM" id="SSF47473">
    <property type="entry name" value="EF-hand"/>
    <property type="match status" value="1"/>
</dbReference>
<dbReference type="AlphaFoldDB" id="A0AAV0LUK9"/>
<accession>A0AAV0LUK9</accession>
<feature type="domain" description="EF-hand" evidence="2">
    <location>
        <begin position="1"/>
        <end position="31"/>
    </location>
</feature>
<keyword evidence="1" id="KW-0106">Calcium</keyword>
<proteinExistence type="predicted"/>
<dbReference type="Pfam" id="PF13405">
    <property type="entry name" value="EF-hand_6"/>
    <property type="match status" value="1"/>
</dbReference>
<organism evidence="3 4">
    <name type="scientific">Linum tenue</name>
    <dbReference type="NCBI Taxonomy" id="586396"/>
    <lineage>
        <taxon>Eukaryota</taxon>
        <taxon>Viridiplantae</taxon>
        <taxon>Streptophyta</taxon>
        <taxon>Embryophyta</taxon>
        <taxon>Tracheophyta</taxon>
        <taxon>Spermatophyta</taxon>
        <taxon>Magnoliopsida</taxon>
        <taxon>eudicotyledons</taxon>
        <taxon>Gunneridae</taxon>
        <taxon>Pentapetalae</taxon>
        <taxon>rosids</taxon>
        <taxon>fabids</taxon>
        <taxon>Malpighiales</taxon>
        <taxon>Linaceae</taxon>
        <taxon>Linum</taxon>
    </lineage>
</organism>
<dbReference type="InterPro" id="IPR002048">
    <property type="entry name" value="EF_hand_dom"/>
</dbReference>
<gene>
    <name evidence="3" type="ORF">LITE_LOCUS25228</name>
</gene>
<dbReference type="Proteomes" id="UP001154282">
    <property type="component" value="Unassembled WGS sequence"/>
</dbReference>
<evidence type="ECO:0000313" key="4">
    <source>
        <dbReference type="Proteomes" id="UP001154282"/>
    </source>
</evidence>
<dbReference type="EMBL" id="CAMGYJ010000006">
    <property type="protein sequence ID" value="CAI0436813.1"/>
    <property type="molecule type" value="Genomic_DNA"/>
</dbReference>
<evidence type="ECO:0000256" key="1">
    <source>
        <dbReference type="ARBA" id="ARBA00022837"/>
    </source>
</evidence>
<keyword evidence="4" id="KW-1185">Reference proteome</keyword>
<dbReference type="InterPro" id="IPR018247">
    <property type="entry name" value="EF_Hand_1_Ca_BS"/>
</dbReference>
<name>A0AAV0LUK9_9ROSI</name>
<dbReference type="PROSITE" id="PS00018">
    <property type="entry name" value="EF_HAND_1"/>
    <property type="match status" value="1"/>
</dbReference>
<protein>
    <recommendedName>
        <fullName evidence="2">EF-hand domain-containing protein</fullName>
    </recommendedName>
</protein>